<dbReference type="InterPro" id="IPR012340">
    <property type="entry name" value="NA-bd_OB-fold"/>
</dbReference>
<dbReference type="PROSITE" id="PS00697">
    <property type="entry name" value="DNA_LIGASE_A1"/>
    <property type="match status" value="1"/>
</dbReference>
<dbReference type="Gene3D" id="3.30.470.30">
    <property type="entry name" value="DNA ligase/mRNA capping enzyme"/>
    <property type="match status" value="1"/>
</dbReference>
<dbReference type="CDD" id="cd07900">
    <property type="entry name" value="Adenylation_DNA_ligase_I_Euk"/>
    <property type="match status" value="1"/>
</dbReference>
<keyword evidence="2 12" id="KW-0436">Ligase</keyword>
<dbReference type="InterPro" id="IPR054559">
    <property type="entry name" value="PSMD12-CSN4-like_N"/>
</dbReference>
<dbReference type="Gene3D" id="2.40.50.140">
    <property type="entry name" value="Nucleic acid-binding proteins"/>
    <property type="match status" value="1"/>
</dbReference>
<evidence type="ECO:0000256" key="7">
    <source>
        <dbReference type="ARBA" id="ARBA00022840"/>
    </source>
</evidence>
<evidence type="ECO:0000256" key="1">
    <source>
        <dbReference type="ARBA" id="ARBA00007572"/>
    </source>
</evidence>
<evidence type="ECO:0000256" key="8">
    <source>
        <dbReference type="ARBA" id="ARBA00023172"/>
    </source>
</evidence>
<dbReference type="PROSITE" id="PS00333">
    <property type="entry name" value="DNA_LIGASE_A2"/>
    <property type="match status" value="1"/>
</dbReference>
<dbReference type="GO" id="GO:0071897">
    <property type="term" value="P:DNA biosynthetic process"/>
    <property type="evidence" value="ECO:0007669"/>
    <property type="project" value="InterPro"/>
</dbReference>
<evidence type="ECO:0000256" key="2">
    <source>
        <dbReference type="ARBA" id="ARBA00022598"/>
    </source>
</evidence>
<dbReference type="SUPFAM" id="SSF50249">
    <property type="entry name" value="Nucleic acid-binding proteins"/>
    <property type="match status" value="1"/>
</dbReference>
<dbReference type="PANTHER" id="PTHR45674">
    <property type="entry name" value="DNA LIGASE 1/3 FAMILY MEMBER"/>
    <property type="match status" value="1"/>
</dbReference>
<reference evidence="15 16" key="1">
    <citation type="submission" date="2018-04" db="EMBL/GenBank/DDBJ databases">
        <title>The genome of golden apple snail Pomacea canaliculata provides insight into stress tolerance and invasive adaptation.</title>
        <authorList>
            <person name="Liu C."/>
            <person name="Liu B."/>
            <person name="Ren Y."/>
            <person name="Zhang Y."/>
            <person name="Wang H."/>
            <person name="Li S."/>
            <person name="Jiang F."/>
            <person name="Yin L."/>
            <person name="Zhang G."/>
            <person name="Qian W."/>
            <person name="Fan W."/>
        </authorList>
    </citation>
    <scope>NUCLEOTIDE SEQUENCE [LARGE SCALE GENOMIC DNA]</scope>
    <source>
        <strain evidence="15">SZHN2017</strain>
        <tissue evidence="15">Muscle</tissue>
    </source>
</reference>
<dbReference type="CDD" id="cd07969">
    <property type="entry name" value="OBF_DNA_ligase_I"/>
    <property type="match status" value="1"/>
</dbReference>
<keyword evidence="9 12" id="KW-0234">DNA repair</keyword>
<keyword evidence="4" id="KW-0235">DNA replication</keyword>
<dbReference type="InterPro" id="IPR040896">
    <property type="entry name" value="RPN5_C"/>
</dbReference>
<dbReference type="GO" id="GO:1903461">
    <property type="term" value="P:Okazaki fragment processing involved in mitotic DNA replication"/>
    <property type="evidence" value="ECO:0007669"/>
    <property type="project" value="TreeGrafter"/>
</dbReference>
<evidence type="ECO:0000256" key="13">
    <source>
        <dbReference type="RuleBase" id="RU004196"/>
    </source>
</evidence>
<dbReference type="GO" id="GO:0003677">
    <property type="term" value="F:DNA binding"/>
    <property type="evidence" value="ECO:0007669"/>
    <property type="project" value="InterPro"/>
</dbReference>
<keyword evidence="10" id="KW-0131">Cell cycle</keyword>
<keyword evidence="3" id="KW-0132">Cell division</keyword>
<dbReference type="InterPro" id="IPR016059">
    <property type="entry name" value="DNA_ligase_ATP-dep_CS"/>
</dbReference>
<dbReference type="Pfam" id="PF04679">
    <property type="entry name" value="DNA_ligase_A_C"/>
    <property type="match status" value="1"/>
</dbReference>
<organism evidence="15 16">
    <name type="scientific">Pomacea canaliculata</name>
    <name type="common">Golden apple snail</name>
    <dbReference type="NCBI Taxonomy" id="400727"/>
    <lineage>
        <taxon>Eukaryota</taxon>
        <taxon>Metazoa</taxon>
        <taxon>Spiralia</taxon>
        <taxon>Lophotrochozoa</taxon>
        <taxon>Mollusca</taxon>
        <taxon>Gastropoda</taxon>
        <taxon>Caenogastropoda</taxon>
        <taxon>Architaenioglossa</taxon>
        <taxon>Ampullarioidea</taxon>
        <taxon>Ampullariidae</taxon>
        <taxon>Pomacea</taxon>
    </lineage>
</organism>
<evidence type="ECO:0000256" key="6">
    <source>
        <dbReference type="ARBA" id="ARBA00022763"/>
    </source>
</evidence>
<dbReference type="STRING" id="400727.A0A2T7PN09"/>
<dbReference type="EC" id="6.5.1.1" evidence="12"/>
<dbReference type="SUPFAM" id="SSF117018">
    <property type="entry name" value="ATP-dependent DNA ligase DNA-binding domain"/>
    <property type="match status" value="1"/>
</dbReference>
<dbReference type="Pfam" id="PF04675">
    <property type="entry name" value="DNA_ligase_A_N"/>
    <property type="match status" value="1"/>
</dbReference>
<name>A0A2T7PN09_POMCA</name>
<evidence type="ECO:0000256" key="9">
    <source>
        <dbReference type="ARBA" id="ARBA00023204"/>
    </source>
</evidence>
<evidence type="ECO:0000256" key="12">
    <source>
        <dbReference type="RuleBase" id="RU000617"/>
    </source>
</evidence>
<feature type="domain" description="ATP-dependent DNA ligase family profile" evidence="14">
    <location>
        <begin position="258"/>
        <end position="370"/>
    </location>
</feature>
<dbReference type="Gene3D" id="1.10.3260.10">
    <property type="entry name" value="DNA ligase, ATP-dependent, N-terminal domain"/>
    <property type="match status" value="1"/>
</dbReference>
<dbReference type="GO" id="GO:0051301">
    <property type="term" value="P:cell division"/>
    <property type="evidence" value="ECO:0007669"/>
    <property type="project" value="UniProtKB-KW"/>
</dbReference>
<dbReference type="InterPro" id="IPR050191">
    <property type="entry name" value="ATP-dep_DNA_ligase"/>
</dbReference>
<keyword evidence="6 12" id="KW-0227">DNA damage</keyword>
<evidence type="ECO:0000256" key="10">
    <source>
        <dbReference type="ARBA" id="ARBA00023306"/>
    </source>
</evidence>
<dbReference type="OrthoDB" id="206088at2759"/>
<proteinExistence type="inferred from homology"/>
<evidence type="ECO:0000259" key="14">
    <source>
        <dbReference type="PROSITE" id="PS50160"/>
    </source>
</evidence>
<sequence>MKAIAQATGRTVEKLKADVQEKGDLGLVAENSRSNQRMMFAPPKLTVPGVFSKLKEIALMTGNAVMAKKIEKIKGMFVACRLSEARYLIRSLGGKLRIGLAEQSVLTALGHAAFLTPLCQDFPPKVLDAGKGMAADVLKKKLEEAAMIIKTTYCELPNYESVISSLLEHGLEELPKHCKLTPGIPLKPMLAHPTKGVSEVLRRFENMDFSCEYKYDGERAQIHVLEDGQIHVYSRNSEDNTSKYPTSSSACPGCWDQNKPFRIRRQLLRDNFQEVEGEFVFAKSMISSNTEEIEDFLEESIKGNCEGLMVKSLDVDATYEIAKRSHSWLKLKKDYVEGVGDTLDVVVIGGYIGTGKRTGKYGGFLLACYDDDNEEFQSICKIGTGFKDEDLDKHSEFFKDHIIPHPRPYYRWDSAVEPDHWFEAVQVWEIKAADLSISPTHKAAMGLVDDTKGISLRFPRFIRIRDDKKPEEATSAAQQGKLTEALDILLSLEKQTRTASDTHSTGKILMAVVKCCFEAKNWDALNENIVLLTKKRGQIKQAVTKMIQEACTYVEKTPNLDIKLKLIDTLRTVTAGKIYVEIERARLTRTLAKIKEDAGKISEAADILQELQVETFGSMERKEKVDFILEQMRLCLAKKDYIRTQIISKKVSNKFFEEQGTMDLKLKFYQLMIELDEHEGSYLEISKHYRAIYETPQIKENKDKMKEALKCVVLYLVLAPYDNEQSDLIHRVKEDKNLEQLPVYRDLLKCFTTPELIQWKLLCQNFEAELKTGSAASPPTHVFNLKQENGVKRWADLKSRVVEHVSLDYIDETEEFLSTLVVGGTVAAKMDRLAGVVQFAQHKDPSDILNDWAASLGQLMGLLNKTNHLINKEEMIHFLH</sequence>
<dbReference type="FunFam" id="2.40.50.140:FF:000062">
    <property type="entry name" value="DNA ligase"/>
    <property type="match status" value="1"/>
</dbReference>
<keyword evidence="7 12" id="KW-0067">ATP-binding</keyword>
<comment type="catalytic activity">
    <reaction evidence="11 12">
        <text>ATP + (deoxyribonucleotide)n-3'-hydroxyl + 5'-phospho-(deoxyribonucleotide)m = (deoxyribonucleotide)n+m + AMP + diphosphate.</text>
        <dbReference type="EC" id="6.5.1.1"/>
    </reaction>
</comment>
<dbReference type="Proteomes" id="UP000245119">
    <property type="component" value="Linkage Group LG3"/>
</dbReference>
<dbReference type="InterPro" id="IPR000977">
    <property type="entry name" value="DNA_ligase_ATP-dep"/>
</dbReference>
<evidence type="ECO:0000313" key="15">
    <source>
        <dbReference type="EMBL" id="PVD34828.1"/>
    </source>
</evidence>
<dbReference type="InterPro" id="IPR012310">
    <property type="entry name" value="DNA_ligase_ATP-dep_cent"/>
</dbReference>
<dbReference type="GO" id="GO:0003910">
    <property type="term" value="F:DNA ligase (ATP) activity"/>
    <property type="evidence" value="ECO:0007669"/>
    <property type="project" value="UniProtKB-EC"/>
</dbReference>
<dbReference type="PROSITE" id="PS50160">
    <property type="entry name" value="DNA_LIGASE_A3"/>
    <property type="match status" value="1"/>
</dbReference>
<dbReference type="GO" id="GO:0006281">
    <property type="term" value="P:DNA repair"/>
    <property type="evidence" value="ECO:0007669"/>
    <property type="project" value="UniProtKB-KW"/>
</dbReference>
<dbReference type="PANTHER" id="PTHR45674:SF4">
    <property type="entry name" value="DNA LIGASE 1"/>
    <property type="match status" value="1"/>
</dbReference>
<dbReference type="GO" id="GO:0006310">
    <property type="term" value="P:DNA recombination"/>
    <property type="evidence" value="ECO:0007669"/>
    <property type="project" value="UniProtKB-KW"/>
</dbReference>
<gene>
    <name evidence="15" type="ORF">C0Q70_06107</name>
</gene>
<dbReference type="InterPro" id="IPR012309">
    <property type="entry name" value="DNA_ligase_ATP-dep_C"/>
</dbReference>
<comment type="similarity">
    <text evidence="1 13">Belongs to the ATP-dependent DNA ligase family.</text>
</comment>
<protein>
    <recommendedName>
        <fullName evidence="12">DNA ligase</fullName>
        <ecNumber evidence="12">6.5.1.1</ecNumber>
    </recommendedName>
</protein>
<keyword evidence="8 12" id="KW-0233">DNA recombination</keyword>
<dbReference type="GO" id="GO:0005524">
    <property type="term" value="F:ATP binding"/>
    <property type="evidence" value="ECO:0007669"/>
    <property type="project" value="UniProtKB-KW"/>
</dbReference>
<dbReference type="EMBL" id="PZQS01000003">
    <property type="protein sequence ID" value="PVD34828.1"/>
    <property type="molecule type" value="Genomic_DNA"/>
</dbReference>
<dbReference type="AlphaFoldDB" id="A0A2T7PN09"/>
<dbReference type="InterPro" id="IPR036599">
    <property type="entry name" value="DNA_ligase_N_sf"/>
</dbReference>
<dbReference type="GO" id="GO:0005739">
    <property type="term" value="C:mitochondrion"/>
    <property type="evidence" value="ECO:0007669"/>
    <property type="project" value="TreeGrafter"/>
</dbReference>
<dbReference type="Pfam" id="PF01068">
    <property type="entry name" value="DNA_ligase_A_M"/>
    <property type="match status" value="2"/>
</dbReference>
<evidence type="ECO:0000256" key="3">
    <source>
        <dbReference type="ARBA" id="ARBA00022618"/>
    </source>
</evidence>
<evidence type="ECO:0000256" key="5">
    <source>
        <dbReference type="ARBA" id="ARBA00022741"/>
    </source>
</evidence>
<keyword evidence="16" id="KW-1185">Reference proteome</keyword>
<dbReference type="NCBIfam" id="TIGR00574">
    <property type="entry name" value="dnl1"/>
    <property type="match status" value="1"/>
</dbReference>
<accession>A0A2T7PN09</accession>
<dbReference type="SUPFAM" id="SSF56091">
    <property type="entry name" value="DNA ligase/mRNA capping enzyme, catalytic domain"/>
    <property type="match status" value="1"/>
</dbReference>
<evidence type="ECO:0000256" key="11">
    <source>
        <dbReference type="ARBA" id="ARBA00034003"/>
    </source>
</evidence>
<dbReference type="GO" id="GO:0005634">
    <property type="term" value="C:nucleus"/>
    <property type="evidence" value="ECO:0007669"/>
    <property type="project" value="TreeGrafter"/>
</dbReference>
<evidence type="ECO:0000256" key="4">
    <source>
        <dbReference type="ARBA" id="ARBA00022705"/>
    </source>
</evidence>
<dbReference type="Gene3D" id="3.30.1490.70">
    <property type="match status" value="1"/>
</dbReference>
<evidence type="ECO:0000313" key="16">
    <source>
        <dbReference type="Proteomes" id="UP000245119"/>
    </source>
</evidence>
<comment type="caution">
    <text evidence="15">The sequence shown here is derived from an EMBL/GenBank/DDBJ whole genome shotgun (WGS) entry which is preliminary data.</text>
</comment>
<dbReference type="Pfam" id="PF18098">
    <property type="entry name" value="RPN5_C"/>
    <property type="match status" value="1"/>
</dbReference>
<keyword evidence="5 12" id="KW-0547">Nucleotide-binding</keyword>
<dbReference type="InterPro" id="IPR012308">
    <property type="entry name" value="DNA_ligase_ATP-dep_N"/>
</dbReference>
<dbReference type="Pfam" id="PF22241">
    <property type="entry name" value="PSMD12-CSN4_N"/>
    <property type="match status" value="1"/>
</dbReference>